<reference evidence="2 3" key="1">
    <citation type="submission" date="2020-08" db="EMBL/GenBank/DDBJ databases">
        <title>Plant Genome Project.</title>
        <authorList>
            <person name="Zhang R.-G."/>
        </authorList>
    </citation>
    <scope>NUCLEOTIDE SEQUENCE [LARGE SCALE GENOMIC DNA]</scope>
    <source>
        <tissue evidence="2">Rhizome</tissue>
    </source>
</reference>
<accession>A0A8J5L501</accession>
<keyword evidence="3" id="KW-1185">Reference proteome</keyword>
<dbReference type="GO" id="GO:0009909">
    <property type="term" value="P:regulation of flower development"/>
    <property type="evidence" value="ECO:0007669"/>
    <property type="project" value="InterPro"/>
</dbReference>
<comment type="similarity">
    <text evidence="1">Belongs to the FPF1 family.</text>
</comment>
<comment type="caution">
    <text evidence="2">The sequence shown here is derived from an EMBL/GenBank/DDBJ whole genome shotgun (WGS) entry which is preliminary data.</text>
</comment>
<dbReference type="Proteomes" id="UP000734854">
    <property type="component" value="Unassembled WGS sequence"/>
</dbReference>
<name>A0A8J5L501_ZINOF</name>
<dbReference type="InterPro" id="IPR039274">
    <property type="entry name" value="FPF1"/>
</dbReference>
<gene>
    <name evidence="2" type="ORF">ZIOFF_031531</name>
</gene>
<dbReference type="EMBL" id="JACMSC010000009">
    <property type="protein sequence ID" value="KAG6506213.1"/>
    <property type="molecule type" value="Genomic_DNA"/>
</dbReference>
<organism evidence="2 3">
    <name type="scientific">Zingiber officinale</name>
    <name type="common">Ginger</name>
    <name type="synonym">Amomum zingiber</name>
    <dbReference type="NCBI Taxonomy" id="94328"/>
    <lineage>
        <taxon>Eukaryota</taxon>
        <taxon>Viridiplantae</taxon>
        <taxon>Streptophyta</taxon>
        <taxon>Embryophyta</taxon>
        <taxon>Tracheophyta</taxon>
        <taxon>Spermatophyta</taxon>
        <taxon>Magnoliopsida</taxon>
        <taxon>Liliopsida</taxon>
        <taxon>Zingiberales</taxon>
        <taxon>Zingiberaceae</taxon>
        <taxon>Zingiber</taxon>
    </lineage>
</organism>
<proteinExistence type="inferred from homology"/>
<dbReference type="AlphaFoldDB" id="A0A8J5L501"/>
<protein>
    <submittedName>
        <fullName evidence="2">Uncharacterized protein</fullName>
    </submittedName>
</protein>
<sequence>MSDVWEFKNGVMQIVEMENLGCRQPQQLLVYLQTEELITSHQILEDRLRDEGSVHYPEMPPELIQYHRGPMTITSSPSLGTSLIVEMENLGGRRPQQLLVYLQTEELITSHQMLKDRLRDEGWVHYPEMPPELIQNHRGPDDNYLISLTRNFSSFSLIISI</sequence>
<evidence type="ECO:0000313" key="2">
    <source>
        <dbReference type="EMBL" id="KAG6506213.1"/>
    </source>
</evidence>
<dbReference type="PANTHER" id="PTHR33433">
    <property type="entry name" value="FLOWERING-PROMOTING FACTOR 1-LIKE PROTEIN 1"/>
    <property type="match status" value="1"/>
</dbReference>
<evidence type="ECO:0000256" key="1">
    <source>
        <dbReference type="ARBA" id="ARBA00008013"/>
    </source>
</evidence>
<evidence type="ECO:0000313" key="3">
    <source>
        <dbReference type="Proteomes" id="UP000734854"/>
    </source>
</evidence>